<sequence>MESRRTLPSLTDDLLQEIFVRIGSPADLARASIACVAFRRLIADPTFLRRYRSLHRPQLLCLLDRHFCGFQPAETPHPSAALAAAVVRAADFSADSYIPGGSDAWCTVSDIREGRVLISCNSSILEGKEYIFIPLAVCDPLARRCLLLPPIPDDLLASVQVQKQDFLDCDEFLVPSRDEEDETSFRVVVRADFTEMVVAFFFSSASGHWSVGASLPWDALSIPLAEHRLLSSHTSYVYGCFYWKVPTKNKSNKWLKLDMSSMEMSAVELPSGQLHDGCLAIVVEAGEGRLGMFSLIKGDNATSLFYTIRQIGGERSDQLEMDNVIPLPKGFRYHIFGPYEGHISIQGYQLLDEADNMCFMLEIETLKIERVCRMRFGAVYPYFGFPPSMSESRI</sequence>
<dbReference type="EMBL" id="CP144752">
    <property type="protein sequence ID" value="WVZ91239.1"/>
    <property type="molecule type" value="Genomic_DNA"/>
</dbReference>
<evidence type="ECO:0008006" key="3">
    <source>
        <dbReference type="Google" id="ProtNLM"/>
    </source>
</evidence>
<proteinExistence type="predicted"/>
<dbReference type="SUPFAM" id="SSF81383">
    <property type="entry name" value="F-box domain"/>
    <property type="match status" value="1"/>
</dbReference>
<protein>
    <recommendedName>
        <fullName evidence="3">F-box domain-containing protein</fullName>
    </recommendedName>
</protein>
<keyword evidence="2" id="KW-1185">Reference proteome</keyword>
<gene>
    <name evidence="1" type="ORF">U9M48_037436</name>
</gene>
<dbReference type="InterPro" id="IPR036047">
    <property type="entry name" value="F-box-like_dom_sf"/>
</dbReference>
<dbReference type="PANTHER" id="PTHR31264:SF3">
    <property type="entry name" value="OS07G0554100 PROTEIN"/>
    <property type="match status" value="1"/>
</dbReference>
<dbReference type="PANTHER" id="PTHR31264">
    <property type="entry name" value="OS07G0554500 PROTEIN-RELATED"/>
    <property type="match status" value="1"/>
</dbReference>
<accession>A0AAQ3UL76</accession>
<dbReference type="AlphaFoldDB" id="A0AAQ3UL76"/>
<reference evidence="1 2" key="1">
    <citation type="submission" date="2024-02" db="EMBL/GenBank/DDBJ databases">
        <title>High-quality chromosome-scale genome assembly of Pensacola bahiagrass (Paspalum notatum Flugge var. saurae).</title>
        <authorList>
            <person name="Vega J.M."/>
            <person name="Podio M."/>
            <person name="Orjuela J."/>
            <person name="Siena L.A."/>
            <person name="Pessino S.C."/>
            <person name="Combes M.C."/>
            <person name="Mariac C."/>
            <person name="Albertini E."/>
            <person name="Pupilli F."/>
            <person name="Ortiz J.P.A."/>
            <person name="Leblanc O."/>
        </authorList>
    </citation>
    <scope>NUCLEOTIDE SEQUENCE [LARGE SCALE GENOMIC DNA]</scope>
    <source>
        <strain evidence="1">R1</strain>
        <tissue evidence="1">Leaf</tissue>
    </source>
</reference>
<dbReference type="Proteomes" id="UP001341281">
    <property type="component" value="Chromosome 08"/>
</dbReference>
<organism evidence="1 2">
    <name type="scientific">Paspalum notatum var. saurae</name>
    <dbReference type="NCBI Taxonomy" id="547442"/>
    <lineage>
        <taxon>Eukaryota</taxon>
        <taxon>Viridiplantae</taxon>
        <taxon>Streptophyta</taxon>
        <taxon>Embryophyta</taxon>
        <taxon>Tracheophyta</taxon>
        <taxon>Spermatophyta</taxon>
        <taxon>Magnoliopsida</taxon>
        <taxon>Liliopsida</taxon>
        <taxon>Poales</taxon>
        <taxon>Poaceae</taxon>
        <taxon>PACMAD clade</taxon>
        <taxon>Panicoideae</taxon>
        <taxon>Andropogonodae</taxon>
        <taxon>Paspaleae</taxon>
        <taxon>Paspalinae</taxon>
        <taxon>Paspalum</taxon>
    </lineage>
</organism>
<name>A0AAQ3UL76_PASNO</name>
<evidence type="ECO:0000313" key="2">
    <source>
        <dbReference type="Proteomes" id="UP001341281"/>
    </source>
</evidence>
<evidence type="ECO:0000313" key="1">
    <source>
        <dbReference type="EMBL" id="WVZ91239.1"/>
    </source>
</evidence>